<keyword evidence="1" id="KW-0472">Membrane</keyword>
<dbReference type="AlphaFoldDB" id="A0A8J8NIY1"/>
<comment type="caution">
    <text evidence="2">The sequence shown here is derived from an EMBL/GenBank/DDBJ whole genome shotgun (WGS) entry which is preliminary data.</text>
</comment>
<dbReference type="Proteomes" id="UP000785679">
    <property type="component" value="Unassembled WGS sequence"/>
</dbReference>
<evidence type="ECO:0000313" key="2">
    <source>
        <dbReference type="EMBL" id="TNV75893.1"/>
    </source>
</evidence>
<protein>
    <submittedName>
        <fullName evidence="2">Uncharacterized protein</fullName>
    </submittedName>
</protein>
<evidence type="ECO:0000256" key="1">
    <source>
        <dbReference type="SAM" id="Phobius"/>
    </source>
</evidence>
<keyword evidence="1" id="KW-1133">Transmembrane helix</keyword>
<reference evidence="2" key="1">
    <citation type="submission" date="2019-06" db="EMBL/GenBank/DDBJ databases">
        <authorList>
            <person name="Zheng W."/>
        </authorList>
    </citation>
    <scope>NUCLEOTIDE SEQUENCE</scope>
    <source>
        <strain evidence="2">QDHG01</strain>
    </source>
</reference>
<dbReference type="EMBL" id="RRYP01014604">
    <property type="protein sequence ID" value="TNV75893.1"/>
    <property type="molecule type" value="Genomic_DNA"/>
</dbReference>
<keyword evidence="1" id="KW-0812">Transmembrane</keyword>
<name>A0A8J8NIY1_HALGN</name>
<feature type="transmembrane region" description="Helical" evidence="1">
    <location>
        <begin position="193"/>
        <end position="211"/>
    </location>
</feature>
<sequence length="229" mass="26873">MGNNWVGRKVADGFKWIWDELKRLFQKQTVVRQGIPYRSTLKPLPNSDYTPKLEEIKCIYTITNDAPTSDTSVSSLLTHFRGRKLPPEQLNELENALQGKSVANQEILVNKELHPLFFLEISGHAWVRSYQMKTQRTRVKYRVKIMEKGDSIEIIETMPFTMTLFAKAKAIEFMKLLKNIGKKMIDPSFWNGIKFYIGGTVLLVVVVYYIYQRVNEWRQKRLERIQPEK</sequence>
<organism evidence="2 3">
    <name type="scientific">Halteria grandinella</name>
    <dbReference type="NCBI Taxonomy" id="5974"/>
    <lineage>
        <taxon>Eukaryota</taxon>
        <taxon>Sar</taxon>
        <taxon>Alveolata</taxon>
        <taxon>Ciliophora</taxon>
        <taxon>Intramacronucleata</taxon>
        <taxon>Spirotrichea</taxon>
        <taxon>Stichotrichia</taxon>
        <taxon>Sporadotrichida</taxon>
        <taxon>Halteriidae</taxon>
        <taxon>Halteria</taxon>
    </lineage>
</organism>
<accession>A0A8J8NIY1</accession>
<keyword evidence="3" id="KW-1185">Reference proteome</keyword>
<evidence type="ECO:0000313" key="3">
    <source>
        <dbReference type="Proteomes" id="UP000785679"/>
    </source>
</evidence>
<proteinExistence type="predicted"/>
<gene>
    <name evidence="2" type="ORF">FGO68_gene1758</name>
</gene>